<gene>
    <name evidence="1" type="ORF">EMEDMD4_310087</name>
</gene>
<accession>A0A508WWH1</accession>
<sequence>MNLMNSLENAALLHVSFDQIRLKDTNCSRSKCYSDLCASDKTHGAAAPAYSMSGDQAGSEAKPWVGTSCSL</sequence>
<reference evidence="1" key="1">
    <citation type="submission" date="2019-06" db="EMBL/GenBank/DDBJ databases">
        <authorList>
            <person name="Le Quere A."/>
            <person name="Colella S."/>
        </authorList>
    </citation>
    <scope>NUCLEOTIDE SEQUENCE</scope>
    <source>
        <strain evidence="1">EmedicaeMD41</strain>
    </source>
</reference>
<dbReference type="AlphaFoldDB" id="A0A508WWH1"/>
<name>A0A508WWH1_9HYPH</name>
<protein>
    <submittedName>
        <fullName evidence="1">Uncharacterized protein</fullName>
    </submittedName>
</protein>
<dbReference type="Proteomes" id="UP000507954">
    <property type="component" value="Unassembled WGS sequence"/>
</dbReference>
<dbReference type="EMBL" id="CABFNB010000097">
    <property type="protein sequence ID" value="VTZ61838.1"/>
    <property type="molecule type" value="Genomic_DNA"/>
</dbReference>
<proteinExistence type="predicted"/>
<organism evidence="1">
    <name type="scientific">Sinorhizobium medicae</name>
    <dbReference type="NCBI Taxonomy" id="110321"/>
    <lineage>
        <taxon>Bacteria</taxon>
        <taxon>Pseudomonadati</taxon>
        <taxon>Pseudomonadota</taxon>
        <taxon>Alphaproteobacteria</taxon>
        <taxon>Hyphomicrobiales</taxon>
        <taxon>Rhizobiaceae</taxon>
        <taxon>Sinorhizobium/Ensifer group</taxon>
        <taxon>Sinorhizobium</taxon>
    </lineage>
</organism>
<evidence type="ECO:0000313" key="1">
    <source>
        <dbReference type="EMBL" id="VTZ61838.1"/>
    </source>
</evidence>